<dbReference type="PROSITE" id="PS50853">
    <property type="entry name" value="FN3"/>
    <property type="match status" value="3"/>
</dbReference>
<dbReference type="GO" id="GO:0098632">
    <property type="term" value="F:cell-cell adhesion mediator activity"/>
    <property type="evidence" value="ECO:0007669"/>
    <property type="project" value="TreeGrafter"/>
</dbReference>
<dbReference type="Gene3D" id="2.60.40.10">
    <property type="entry name" value="Immunoglobulins"/>
    <property type="match status" value="8"/>
</dbReference>
<feature type="compositionally biased region" description="Pro residues" evidence="9">
    <location>
        <begin position="1274"/>
        <end position="1284"/>
    </location>
</feature>
<keyword evidence="2 10" id="KW-0812">Transmembrane</keyword>
<organism evidence="13 14">
    <name type="scientific">Anopheles christyi</name>
    <dbReference type="NCBI Taxonomy" id="43041"/>
    <lineage>
        <taxon>Eukaryota</taxon>
        <taxon>Metazoa</taxon>
        <taxon>Ecdysozoa</taxon>
        <taxon>Arthropoda</taxon>
        <taxon>Hexapoda</taxon>
        <taxon>Insecta</taxon>
        <taxon>Pterygota</taxon>
        <taxon>Neoptera</taxon>
        <taxon>Endopterygota</taxon>
        <taxon>Diptera</taxon>
        <taxon>Nematocera</taxon>
        <taxon>Culicoidea</taxon>
        <taxon>Culicidae</taxon>
        <taxon>Anophelinae</taxon>
        <taxon>Anopheles</taxon>
    </lineage>
</organism>
<sequence length="1382" mass="150808">KLNVIFFFSFTALQNPRIIEHPIDTTVPRHEPATLNCKAEGIPHPTIQWYKDGAPLKILQGSHRIALPAGGLFFLKVVNSRRESDAGVYWCEARNENGIARSRNATLQVAVLREEFRLEPQHTRVAQGETVLLECGPPKGIPEPTLWWRKNGQKLEVEASKRIRIVDGGNLAIQDVRQTDEGQYQCIAKNLVGVRESATAFLKVHVKPFLIRGPHDQTVVEGTSVTFQCRVGGDPMPDVLWRRSASGGNMPLNRVHILEDRSLRLEEVVLDDEGEYSCEADNAVGAISATAPPHLSIRPVPQVVEAPLDVSFECKSEGRPKPTTFWSIEGNRTLIFPGTSFDRFETSYTQESLTVLTLTQTTKSDNGLVIVCSAVNNVGSISVRARLMVASQEDRPPPIIILGPTNQTLPAKSAVSLVCNAVGNPNPFISWYLDGNPIVPSDRINIMENGTLFLRELEKSTNQGLYTCVASSRSGKSTWSAYLRVESPTNPNINFYRAPEPSEFPSAPGKPQIVNISNSSITISWLPSIKSGASDINGYLIEVFSSDMAKGWTTVPYKVSSTIYSYSPVSPNVSYIFIVRAENDQGLGIPSLMSDPVTIGRELNHGEDINLSEAQATLSSGQVVNLLEANATDATSVRLAWEIINGQYVEGFYIYSRKVNSNGTYRTLTVLHGGGASACTINGLEKYTEYEFFLVPFFKTIQGRPSNSRSTCTLEDVPAAPPVNLEAVLLNTSAVYLKWDPPSNHTINGKLKHYHIIIRGYDVHNISKVLTNMTVDGEAPKLLLANLSAGVTYSVSIAASTKVGIGPYSIPSILRLDPHTRRLDHGYTRYPINHDYSHDILTQTWFIILLGSIIAIIVFLFGAIIIFRRIQFMKHSSLNNMHGNHAIGTVRKFPTLPLNPNGVWIDPGGGVWRQASDITKEVITDYAQVSAAPTLPLPDYERLSPLNMPDYAEVAGCSSFKNDLGQSEPCYDNFGAYASTTLVGRSVQLYAQNQFDGKNVYSAPTATVSGVCHYNNFINQQHQQRHQQQLQTQYGLHGPHQMQAQIQLQPHQQQIGVHDKRERDANGRPIGGGGGSMKSQKMNIIENRMADMLNNLNQCSPSGPTASYGTGGGMCSSYGGSTVSNLNSGSHCSLLPAGQPMAASSTLTMDVMSSMPGSVPSGNGSGGGCGGSSSVPHTPLFGTIKRTAKYNKIGYNKDNKLNFGDNGRSVEQPLFVKSKYDGTWSTVPSSVTTTSATSINMINNSPYQQQQQHHLLPPLPNTKSVHQQPLTTADPPPPPPPQPPATQQAPSVVHHFPSGHHHPTSISSFHGGKESSRSPSRVSPTRHGLQTNNLDNHLPQECNNGANPITNGQEVSIGFSGNAHHPLQEPHYLTVDTKMDNA</sequence>
<evidence type="ECO:0008006" key="15">
    <source>
        <dbReference type="Google" id="ProtNLM"/>
    </source>
</evidence>
<dbReference type="GO" id="GO:0030424">
    <property type="term" value="C:axon"/>
    <property type="evidence" value="ECO:0007669"/>
    <property type="project" value="TreeGrafter"/>
</dbReference>
<feature type="region of interest" description="Disordered" evidence="9">
    <location>
        <begin position="1247"/>
        <end position="1338"/>
    </location>
</feature>
<evidence type="ECO:0000259" key="11">
    <source>
        <dbReference type="PROSITE" id="PS50835"/>
    </source>
</evidence>
<keyword evidence="5 10" id="KW-1133">Transmembrane helix</keyword>
<feature type="domain" description="Ig-like" evidence="11">
    <location>
        <begin position="16"/>
        <end position="108"/>
    </location>
</feature>
<dbReference type="VEuPathDB" id="VectorBase:ACHR000694"/>
<dbReference type="PANTHER" id="PTHR10075:SF100">
    <property type="entry name" value="FASCICLIN-2"/>
    <property type="match status" value="1"/>
</dbReference>
<dbReference type="EnsemblMetazoa" id="ACHR000694-RA">
    <property type="protein sequence ID" value="ACHR000694-PA"/>
    <property type="gene ID" value="ACHR000694"/>
</dbReference>
<dbReference type="InterPro" id="IPR036179">
    <property type="entry name" value="Ig-like_dom_sf"/>
</dbReference>
<accession>A0A182JQB0</accession>
<dbReference type="FunFam" id="2.60.40.10:FF:001167">
    <property type="entry name" value="Roundabout 2, isoform B"/>
    <property type="match status" value="1"/>
</dbReference>
<evidence type="ECO:0000256" key="1">
    <source>
        <dbReference type="ARBA" id="ARBA00004167"/>
    </source>
</evidence>
<reference evidence="13" key="2">
    <citation type="submission" date="2020-05" db="UniProtKB">
        <authorList>
            <consortium name="EnsemblMetazoa"/>
        </authorList>
    </citation>
    <scope>IDENTIFICATION</scope>
    <source>
        <strain evidence="13">ACHKN1017</strain>
    </source>
</reference>
<keyword evidence="14" id="KW-1185">Reference proteome</keyword>
<dbReference type="GO" id="GO:0005886">
    <property type="term" value="C:plasma membrane"/>
    <property type="evidence" value="ECO:0007669"/>
    <property type="project" value="TreeGrafter"/>
</dbReference>
<dbReference type="SMART" id="SM00409">
    <property type="entry name" value="IG"/>
    <property type="match status" value="5"/>
</dbReference>
<evidence type="ECO:0000313" key="13">
    <source>
        <dbReference type="EnsemblMetazoa" id="ACHR000694-PA"/>
    </source>
</evidence>
<evidence type="ECO:0000256" key="2">
    <source>
        <dbReference type="ARBA" id="ARBA00022692"/>
    </source>
</evidence>
<evidence type="ECO:0000256" key="10">
    <source>
        <dbReference type="SAM" id="Phobius"/>
    </source>
</evidence>
<feature type="domain" description="Fibronectin type-III" evidence="12">
    <location>
        <begin position="622"/>
        <end position="716"/>
    </location>
</feature>
<feature type="domain" description="Ig-like" evidence="11">
    <location>
        <begin position="397"/>
        <end position="484"/>
    </location>
</feature>
<reference evidence="14" key="1">
    <citation type="submission" date="2013-03" db="EMBL/GenBank/DDBJ databases">
        <title>The Genome Sequence of Anopheles christyi ACHKN1017.</title>
        <authorList>
            <consortium name="The Broad Institute Genomics Platform"/>
            <person name="Neafsey D.E."/>
            <person name="Besansky N."/>
            <person name="Walker B."/>
            <person name="Young S.K."/>
            <person name="Zeng Q."/>
            <person name="Gargeya S."/>
            <person name="Fitzgerald M."/>
            <person name="Haas B."/>
            <person name="Abouelleil A."/>
            <person name="Allen A.W."/>
            <person name="Alvarado L."/>
            <person name="Arachchi H.M."/>
            <person name="Berlin A.M."/>
            <person name="Chapman S.B."/>
            <person name="Gainer-Dewar J."/>
            <person name="Goldberg J."/>
            <person name="Griggs A."/>
            <person name="Gujja S."/>
            <person name="Hansen M."/>
            <person name="Howarth C."/>
            <person name="Imamovic A."/>
            <person name="Ireland A."/>
            <person name="Larimer J."/>
            <person name="McCowan C."/>
            <person name="Murphy C."/>
            <person name="Pearson M."/>
            <person name="Poon T.W."/>
            <person name="Priest M."/>
            <person name="Roberts A."/>
            <person name="Saif S."/>
            <person name="Shea T."/>
            <person name="Sisk P."/>
            <person name="Sykes S."/>
            <person name="Wortman J."/>
            <person name="Nusbaum C."/>
            <person name="Birren B."/>
        </authorList>
    </citation>
    <scope>NUCLEOTIDE SEQUENCE [LARGE SCALE GENOMIC DNA]</scope>
    <source>
        <strain evidence="14">ACHKN1017</strain>
    </source>
</reference>
<keyword evidence="8" id="KW-0393">Immunoglobulin domain</keyword>
<keyword evidence="7" id="KW-1015">Disulfide bond</keyword>
<evidence type="ECO:0000256" key="8">
    <source>
        <dbReference type="ARBA" id="ARBA00023319"/>
    </source>
</evidence>
<keyword evidence="4" id="KW-0677">Repeat</keyword>
<keyword evidence="3" id="KW-0732">Signal</keyword>
<keyword evidence="6 10" id="KW-0472">Membrane</keyword>
<dbReference type="InterPro" id="IPR013783">
    <property type="entry name" value="Ig-like_fold"/>
</dbReference>
<evidence type="ECO:0000256" key="5">
    <source>
        <dbReference type="ARBA" id="ARBA00022989"/>
    </source>
</evidence>
<comment type="subcellular location">
    <subcellularLocation>
        <location evidence="1">Membrane</location>
        <topology evidence="1">Single-pass membrane protein</topology>
    </subcellularLocation>
</comment>
<dbReference type="STRING" id="43041.A0A182JQB0"/>
<dbReference type="GO" id="GO:0007156">
    <property type="term" value="P:homophilic cell adhesion via plasma membrane adhesion molecules"/>
    <property type="evidence" value="ECO:0007669"/>
    <property type="project" value="TreeGrafter"/>
</dbReference>
<evidence type="ECO:0000256" key="6">
    <source>
        <dbReference type="ARBA" id="ARBA00023136"/>
    </source>
</evidence>
<dbReference type="PROSITE" id="PS50835">
    <property type="entry name" value="IG_LIKE"/>
    <property type="match status" value="5"/>
</dbReference>
<dbReference type="FunFam" id="2.60.40.10:FF:000032">
    <property type="entry name" value="palladin isoform X1"/>
    <property type="match status" value="1"/>
</dbReference>
<dbReference type="Pfam" id="PF00041">
    <property type="entry name" value="fn3"/>
    <property type="match status" value="2"/>
</dbReference>
<evidence type="ECO:0000256" key="4">
    <source>
        <dbReference type="ARBA" id="ARBA00022737"/>
    </source>
</evidence>
<dbReference type="InterPro" id="IPR003598">
    <property type="entry name" value="Ig_sub2"/>
</dbReference>
<dbReference type="PANTHER" id="PTHR10075">
    <property type="entry name" value="BASIGIN RELATED"/>
    <property type="match status" value="1"/>
</dbReference>
<dbReference type="InterPro" id="IPR003961">
    <property type="entry name" value="FN3_dom"/>
</dbReference>
<evidence type="ECO:0000259" key="12">
    <source>
        <dbReference type="PROSITE" id="PS50853"/>
    </source>
</evidence>
<dbReference type="Proteomes" id="UP000075881">
    <property type="component" value="Unassembled WGS sequence"/>
</dbReference>
<dbReference type="SMART" id="SM00060">
    <property type="entry name" value="FN3"/>
    <property type="match status" value="3"/>
</dbReference>
<name>A0A182JQB0_9DIPT</name>
<feature type="domain" description="Ig-like" evidence="11">
    <location>
        <begin position="114"/>
        <end position="203"/>
    </location>
</feature>
<protein>
    <recommendedName>
        <fullName evidence="15">Roundabout</fullName>
    </recommendedName>
</protein>
<dbReference type="InterPro" id="IPR003599">
    <property type="entry name" value="Ig_sub"/>
</dbReference>
<evidence type="ECO:0000256" key="3">
    <source>
        <dbReference type="ARBA" id="ARBA00022729"/>
    </source>
</evidence>
<dbReference type="Pfam" id="PF13927">
    <property type="entry name" value="Ig_3"/>
    <property type="match status" value="3"/>
</dbReference>
<dbReference type="FunFam" id="2.60.40.10:FF:000948">
    <property type="entry name" value="Roundabout 1"/>
    <property type="match status" value="1"/>
</dbReference>
<dbReference type="GO" id="GO:0070593">
    <property type="term" value="P:dendrite self-avoidance"/>
    <property type="evidence" value="ECO:0007669"/>
    <property type="project" value="TreeGrafter"/>
</dbReference>
<dbReference type="InterPro" id="IPR007110">
    <property type="entry name" value="Ig-like_dom"/>
</dbReference>
<dbReference type="CDD" id="cd00063">
    <property type="entry name" value="FN3"/>
    <property type="match status" value="3"/>
</dbReference>
<dbReference type="Pfam" id="PF07679">
    <property type="entry name" value="I-set"/>
    <property type="match status" value="2"/>
</dbReference>
<feature type="transmembrane region" description="Helical" evidence="10">
    <location>
        <begin position="845"/>
        <end position="867"/>
    </location>
</feature>
<dbReference type="SMART" id="SM00408">
    <property type="entry name" value="IGc2"/>
    <property type="match status" value="4"/>
</dbReference>
<feature type="domain" description="Fibronectin type-III" evidence="12">
    <location>
        <begin position="721"/>
        <end position="819"/>
    </location>
</feature>
<dbReference type="SUPFAM" id="SSF48726">
    <property type="entry name" value="Immunoglobulin"/>
    <property type="match status" value="5"/>
</dbReference>
<dbReference type="FunFam" id="2.60.40.10:FF:000026">
    <property type="entry name" value="roundabout homolog 2 isoform X1"/>
    <property type="match status" value="1"/>
</dbReference>
<evidence type="ECO:0000313" key="14">
    <source>
        <dbReference type="Proteomes" id="UP000075881"/>
    </source>
</evidence>
<dbReference type="InterPro" id="IPR036116">
    <property type="entry name" value="FN3_sf"/>
</dbReference>
<dbReference type="SUPFAM" id="SSF49265">
    <property type="entry name" value="Fibronectin type III"/>
    <property type="match status" value="2"/>
</dbReference>
<evidence type="ECO:0000256" key="9">
    <source>
        <dbReference type="SAM" id="MobiDB-lite"/>
    </source>
</evidence>
<feature type="domain" description="Ig-like" evidence="11">
    <location>
        <begin position="310"/>
        <end position="388"/>
    </location>
</feature>
<dbReference type="InterPro" id="IPR013098">
    <property type="entry name" value="Ig_I-set"/>
</dbReference>
<feature type="domain" description="Ig-like" evidence="11">
    <location>
        <begin position="208"/>
        <end position="296"/>
    </location>
</feature>
<proteinExistence type="predicted"/>
<dbReference type="GO" id="GO:0007411">
    <property type="term" value="P:axon guidance"/>
    <property type="evidence" value="ECO:0007669"/>
    <property type="project" value="TreeGrafter"/>
</dbReference>
<dbReference type="FunFam" id="2.60.40.10:FF:001603">
    <property type="entry name" value="Roundabout 2"/>
    <property type="match status" value="1"/>
</dbReference>
<dbReference type="FunFam" id="2.60.40.10:FF:000008">
    <property type="entry name" value="roundabout homolog 2 isoform X2"/>
    <property type="match status" value="1"/>
</dbReference>
<evidence type="ECO:0000256" key="7">
    <source>
        <dbReference type="ARBA" id="ARBA00023157"/>
    </source>
</evidence>
<feature type="compositionally biased region" description="Polar residues" evidence="9">
    <location>
        <begin position="1328"/>
        <end position="1338"/>
    </location>
</feature>
<feature type="domain" description="Fibronectin type-III" evidence="12">
    <location>
        <begin position="507"/>
        <end position="602"/>
    </location>
</feature>